<dbReference type="InterPro" id="IPR009071">
    <property type="entry name" value="HMG_box_dom"/>
</dbReference>
<feature type="domain" description="HMG box" evidence="6">
    <location>
        <begin position="262"/>
        <end position="330"/>
    </location>
</feature>
<sequence length="647" mass="67905">MSAMSQIMDATYCIGGDMDFGRMFDQYLHKGGESFDLSLTVPDSNHTAYMADQQPAYGSFGSEETYSDLQGMGTTLPQQEGDAASSAPHTHAHHTQAMYSHQDSPMYSSSYSPAQMAVASSMGAPNPQFPPQNLYIPPISQNSMDPAQTSGYMVHPGCGPPAPIYTSASPGMPTGVPQGPHMMGGAVGMMGYYPRQPMARNGGSPNSGGSPSPGSEDSDDSTPLAQMARAKRPSSESVEGPARGKKPKVSKKSKKKKDPNEPQKPVSAYALFFRDTQAAIKGSNPNASFGEVSKIVASMWDSLDADHKSVYKKKTEAAKKEYLKALAAYRASLVSKGGEGEGGFGGPQGYGQFAPGFGYPPTTSTPVHPQVQSPAQMSPLAKKSPLLSSLMADTPPPMMNPPMSQPMPPSGPPMMPHGSMPPMSAASMVPQAQQGPQAGHQPPTPQPHLTPMTNVPSTSPYMTQQAPGSLTSPGGASSPGGGPQQQPQQPQQQQPQQQQPSPQQQQVATQQQQQQQQQAVAVATAGFGSQFPPSRPRSLSPNPPLEPQGVYFPGGAPGGGAYNPWGRGMFDQGFTSPSFFTDLLPPTTQQAPGPKFPPMYEPLSGSMMGGTAPSAASMGAGDKTTALNEGVMSVYPASQYQHLLVAN</sequence>
<evidence type="ECO:0000256" key="4">
    <source>
        <dbReference type="PROSITE-ProRule" id="PRU00267"/>
    </source>
</evidence>
<dbReference type="SMART" id="SM00398">
    <property type="entry name" value="HMG"/>
    <property type="match status" value="1"/>
</dbReference>
<dbReference type="PROSITE" id="PS50118">
    <property type="entry name" value="HMG_BOX_2"/>
    <property type="match status" value="1"/>
</dbReference>
<feature type="compositionally biased region" description="Low complexity" evidence="5">
    <location>
        <begin position="416"/>
        <end position="441"/>
    </location>
</feature>
<feature type="region of interest" description="Disordered" evidence="5">
    <location>
        <begin position="527"/>
        <end position="555"/>
    </location>
</feature>
<evidence type="ECO:0000256" key="3">
    <source>
        <dbReference type="ARBA" id="ARBA00023242"/>
    </source>
</evidence>
<evidence type="ECO:0000259" key="6">
    <source>
        <dbReference type="PROSITE" id="PS50118"/>
    </source>
</evidence>
<feature type="compositionally biased region" description="Polar residues" evidence="5">
    <location>
        <begin position="452"/>
        <end position="470"/>
    </location>
</feature>
<dbReference type="PANTHER" id="PTHR45781">
    <property type="entry name" value="AGAP000281-PA"/>
    <property type="match status" value="1"/>
</dbReference>
<dbReference type="GO" id="GO:0006357">
    <property type="term" value="P:regulation of transcription by RNA polymerase II"/>
    <property type="evidence" value="ECO:0007669"/>
    <property type="project" value="TreeGrafter"/>
</dbReference>
<evidence type="ECO:0000256" key="1">
    <source>
        <dbReference type="ARBA" id="ARBA00004123"/>
    </source>
</evidence>
<dbReference type="InterPro" id="IPR051365">
    <property type="entry name" value="TOX_HMG-box_domain"/>
</dbReference>
<feature type="region of interest" description="Disordered" evidence="5">
    <location>
        <begin position="72"/>
        <end position="106"/>
    </location>
</feature>
<protein>
    <recommendedName>
        <fullName evidence="6">HMG box domain-containing protein</fullName>
    </recommendedName>
</protein>
<dbReference type="Pfam" id="PF00505">
    <property type="entry name" value="HMG_box"/>
    <property type="match status" value="1"/>
</dbReference>
<dbReference type="Gene3D" id="1.10.30.10">
    <property type="entry name" value="High mobility group box domain"/>
    <property type="match status" value="1"/>
</dbReference>
<organism evidence="7">
    <name type="scientific">Scylla olivacea</name>
    <name type="common">Orange mud crab</name>
    <name type="synonym">Cancer olivacea</name>
    <dbReference type="NCBI Taxonomy" id="85551"/>
    <lineage>
        <taxon>Eukaryota</taxon>
        <taxon>Metazoa</taxon>
        <taxon>Ecdysozoa</taxon>
        <taxon>Arthropoda</taxon>
        <taxon>Crustacea</taxon>
        <taxon>Multicrustacea</taxon>
        <taxon>Malacostraca</taxon>
        <taxon>Eumalacostraca</taxon>
        <taxon>Eucarida</taxon>
        <taxon>Decapoda</taxon>
        <taxon>Pleocyemata</taxon>
        <taxon>Brachyura</taxon>
        <taxon>Eubrachyura</taxon>
        <taxon>Portunoidea</taxon>
        <taxon>Portunidae</taxon>
        <taxon>Portuninae</taxon>
        <taxon>Scylla</taxon>
    </lineage>
</organism>
<dbReference type="CDD" id="cd21995">
    <property type="entry name" value="HMG-box_TOX-like"/>
    <property type="match status" value="1"/>
</dbReference>
<feature type="compositionally biased region" description="Low complexity" evidence="5">
    <location>
        <begin position="484"/>
        <end position="512"/>
    </location>
</feature>
<feature type="compositionally biased region" description="Basic residues" evidence="5">
    <location>
        <begin position="243"/>
        <end position="257"/>
    </location>
</feature>
<name>A0A0P4WPW6_SCYOL</name>
<evidence type="ECO:0000313" key="7">
    <source>
        <dbReference type="EMBL" id="JAI63529.1"/>
    </source>
</evidence>
<feature type="compositionally biased region" description="Low complexity" evidence="5">
    <location>
        <begin position="202"/>
        <end position="215"/>
    </location>
</feature>
<proteinExistence type="predicted"/>
<dbReference type="PANTHER" id="PTHR45781:SF1">
    <property type="entry name" value="HMG BOX DOMAIN-CONTAINING PROTEIN"/>
    <property type="match status" value="1"/>
</dbReference>
<dbReference type="PRINTS" id="PR00886">
    <property type="entry name" value="HIGHMOBLTY12"/>
</dbReference>
<evidence type="ECO:0000256" key="5">
    <source>
        <dbReference type="SAM" id="MobiDB-lite"/>
    </source>
</evidence>
<dbReference type="InterPro" id="IPR036910">
    <property type="entry name" value="HMG_box_dom_sf"/>
</dbReference>
<feature type="DNA-binding region" description="HMG box" evidence="4">
    <location>
        <begin position="262"/>
        <end position="330"/>
    </location>
</feature>
<keyword evidence="2 4" id="KW-0238">DNA-binding</keyword>
<dbReference type="SUPFAM" id="SSF47095">
    <property type="entry name" value="HMG-box"/>
    <property type="match status" value="1"/>
</dbReference>
<dbReference type="GO" id="GO:0031490">
    <property type="term" value="F:chromatin DNA binding"/>
    <property type="evidence" value="ECO:0007669"/>
    <property type="project" value="TreeGrafter"/>
</dbReference>
<feature type="region of interest" description="Disordered" evidence="5">
    <location>
        <begin position="388"/>
        <end position="512"/>
    </location>
</feature>
<accession>A0A0P4WPW6</accession>
<feature type="region of interest" description="Disordered" evidence="5">
    <location>
        <begin position="194"/>
        <end position="266"/>
    </location>
</feature>
<dbReference type="EMBL" id="GDRN01072579">
    <property type="protein sequence ID" value="JAI63529.1"/>
    <property type="molecule type" value="Transcribed_RNA"/>
</dbReference>
<dbReference type="FunFam" id="1.10.30.10:FF:000005">
    <property type="entry name" value="TOX high mobility group box family member 3"/>
    <property type="match status" value="1"/>
</dbReference>
<feature type="compositionally biased region" description="Pro residues" evidence="5">
    <location>
        <begin position="394"/>
        <end position="415"/>
    </location>
</feature>
<reference evidence="7" key="1">
    <citation type="submission" date="2015-09" db="EMBL/GenBank/DDBJ databases">
        <title>Scylla olivacea transcriptome.</title>
        <authorList>
            <person name="Ikhwanuddin M."/>
        </authorList>
    </citation>
    <scope>NUCLEOTIDE SEQUENCE</scope>
</reference>
<evidence type="ECO:0000256" key="2">
    <source>
        <dbReference type="ARBA" id="ARBA00023125"/>
    </source>
</evidence>
<dbReference type="GO" id="GO:0005634">
    <property type="term" value="C:nucleus"/>
    <property type="evidence" value="ECO:0007669"/>
    <property type="project" value="UniProtKB-SubCell"/>
</dbReference>
<dbReference type="AlphaFoldDB" id="A0A0P4WPW6"/>
<keyword evidence="3 4" id="KW-0539">Nucleus</keyword>
<comment type="subcellular location">
    <subcellularLocation>
        <location evidence="1">Nucleus</location>
    </subcellularLocation>
</comment>
<feature type="compositionally biased region" description="Polar residues" evidence="5">
    <location>
        <begin position="97"/>
        <end position="106"/>
    </location>
</feature>